<reference evidence="3" key="1">
    <citation type="submission" date="2016-06" db="EMBL/GenBank/DDBJ databases">
        <title>Draft Genome sequence of the fungus Inonotus baumii.</title>
        <authorList>
            <person name="Zhu H."/>
            <person name="Lin W."/>
        </authorList>
    </citation>
    <scope>NUCLEOTIDE SEQUENCE</scope>
    <source>
        <strain evidence="3">821</strain>
    </source>
</reference>
<proteinExistence type="predicted"/>
<feature type="compositionally biased region" description="Low complexity" evidence="1">
    <location>
        <begin position="10"/>
        <end position="19"/>
    </location>
</feature>
<keyword evidence="2" id="KW-0472">Membrane</keyword>
<dbReference type="Proteomes" id="UP000757232">
    <property type="component" value="Unassembled WGS sequence"/>
</dbReference>
<protein>
    <submittedName>
        <fullName evidence="3">Uncharacterized protein</fullName>
    </submittedName>
</protein>
<keyword evidence="2" id="KW-1133">Transmembrane helix</keyword>
<comment type="caution">
    <text evidence="3">The sequence shown here is derived from an EMBL/GenBank/DDBJ whole genome shotgun (WGS) entry which is preliminary data.</text>
</comment>
<dbReference type="AlphaFoldDB" id="A0A9Q5HXG5"/>
<dbReference type="OrthoDB" id="2788977at2759"/>
<evidence type="ECO:0000313" key="4">
    <source>
        <dbReference type="Proteomes" id="UP000757232"/>
    </source>
</evidence>
<feature type="region of interest" description="Disordered" evidence="1">
    <location>
        <begin position="1"/>
        <end position="28"/>
    </location>
</feature>
<sequence>MSSQEKEPPESASPSSASSTVATRVEEANRKLESTAQASVNWGVRHERQIQEFEAELASALSNSRAVHNLLVEALGSIELNRQRVDRALLQHIPHIYRELNGSMVSLSSLQDRLPELRSHVRTIRAAYDSGRNKAQVLTSELEWKRMPVQDKIWRVAFARGEKEGVPVRRRDVWLTRMVLVVLALLLCWQLASALDGAYRAYRHRLVWGDKLIS</sequence>
<evidence type="ECO:0000256" key="2">
    <source>
        <dbReference type="SAM" id="Phobius"/>
    </source>
</evidence>
<dbReference type="EMBL" id="LNZH02000188">
    <property type="protein sequence ID" value="OCB87808.1"/>
    <property type="molecule type" value="Genomic_DNA"/>
</dbReference>
<keyword evidence="2" id="KW-0812">Transmembrane</keyword>
<organism evidence="3 4">
    <name type="scientific">Sanghuangporus baumii</name>
    <name type="common">Phellinus baumii</name>
    <dbReference type="NCBI Taxonomy" id="108892"/>
    <lineage>
        <taxon>Eukaryota</taxon>
        <taxon>Fungi</taxon>
        <taxon>Dikarya</taxon>
        <taxon>Basidiomycota</taxon>
        <taxon>Agaricomycotina</taxon>
        <taxon>Agaricomycetes</taxon>
        <taxon>Hymenochaetales</taxon>
        <taxon>Hymenochaetaceae</taxon>
        <taxon>Sanghuangporus</taxon>
    </lineage>
</organism>
<evidence type="ECO:0000313" key="3">
    <source>
        <dbReference type="EMBL" id="OCB87808.1"/>
    </source>
</evidence>
<keyword evidence="4" id="KW-1185">Reference proteome</keyword>
<accession>A0A9Q5HXG5</accession>
<evidence type="ECO:0000256" key="1">
    <source>
        <dbReference type="SAM" id="MobiDB-lite"/>
    </source>
</evidence>
<name>A0A9Q5HXG5_SANBA</name>
<feature type="transmembrane region" description="Helical" evidence="2">
    <location>
        <begin position="174"/>
        <end position="195"/>
    </location>
</feature>
<gene>
    <name evidence="3" type="ORF">A7U60_g5132</name>
</gene>